<dbReference type="AlphaFoldDB" id="A0A087USW3"/>
<protein>
    <submittedName>
        <fullName evidence="2">Zinc finger SWIM domain-containing protein 5</fullName>
    </submittedName>
</protein>
<feature type="compositionally biased region" description="Acidic residues" evidence="1">
    <location>
        <begin position="94"/>
        <end position="103"/>
    </location>
</feature>
<dbReference type="PANTHER" id="PTHR22619">
    <property type="entry name" value="ZINC FINGER SWIM DOMAIN CONTAINING PROTEIN 4, 5, 6"/>
    <property type="match status" value="1"/>
</dbReference>
<evidence type="ECO:0000313" key="2">
    <source>
        <dbReference type="EMBL" id="KFM80452.1"/>
    </source>
</evidence>
<dbReference type="OMA" id="WHAPLEY"/>
<sequence length="238" mass="27271">MLRLITEQFLADPRLVIWHSQGTPMTDKCRQLWDQLGALWVCIVLNPHCTASERAHWKTYLEKWAAMHVCPLEDADFRPMRGNNNNRRPLVDDSSSDSSDDENDHPRDRPLTASGHHRPVTAPQLRTIFHRALEACHLSWDDPHLKFILNNDSLNSNNETPLLGAFNSQGYPLWPEHIPTACARVEALRSHGYQPEALRLAVAIVRTMKRQQREWQCRWQAEQDRGVAPCSSSGITSN</sequence>
<accession>A0A087USW3</accession>
<name>A0A087USW3_STEMI</name>
<dbReference type="OrthoDB" id="10013584at2759"/>
<proteinExistence type="predicted"/>
<reference evidence="2 3" key="1">
    <citation type="submission" date="2013-11" db="EMBL/GenBank/DDBJ databases">
        <title>Genome sequencing of Stegodyphus mimosarum.</title>
        <authorList>
            <person name="Bechsgaard J."/>
        </authorList>
    </citation>
    <scope>NUCLEOTIDE SEQUENCE [LARGE SCALE GENOMIC DNA]</scope>
</reference>
<organism evidence="2 3">
    <name type="scientific">Stegodyphus mimosarum</name>
    <name type="common">African social velvet spider</name>
    <dbReference type="NCBI Taxonomy" id="407821"/>
    <lineage>
        <taxon>Eukaryota</taxon>
        <taxon>Metazoa</taxon>
        <taxon>Ecdysozoa</taxon>
        <taxon>Arthropoda</taxon>
        <taxon>Chelicerata</taxon>
        <taxon>Arachnida</taxon>
        <taxon>Araneae</taxon>
        <taxon>Araneomorphae</taxon>
        <taxon>Entelegynae</taxon>
        <taxon>Eresoidea</taxon>
        <taxon>Eresidae</taxon>
        <taxon>Stegodyphus</taxon>
    </lineage>
</organism>
<evidence type="ECO:0000313" key="3">
    <source>
        <dbReference type="Proteomes" id="UP000054359"/>
    </source>
</evidence>
<dbReference type="GO" id="GO:0031462">
    <property type="term" value="C:Cul2-RING ubiquitin ligase complex"/>
    <property type="evidence" value="ECO:0007669"/>
    <property type="project" value="TreeGrafter"/>
</dbReference>
<keyword evidence="3" id="KW-1185">Reference proteome</keyword>
<feature type="region of interest" description="Disordered" evidence="1">
    <location>
        <begin position="81"/>
        <end position="118"/>
    </location>
</feature>
<feature type="non-terminal residue" evidence="2">
    <location>
        <position position="238"/>
    </location>
</feature>
<feature type="compositionally biased region" description="Low complexity" evidence="1">
    <location>
        <begin position="81"/>
        <end position="93"/>
    </location>
</feature>
<dbReference type="STRING" id="407821.A0A087USW3"/>
<dbReference type="EMBL" id="KK121420">
    <property type="protein sequence ID" value="KFM80452.1"/>
    <property type="molecule type" value="Genomic_DNA"/>
</dbReference>
<dbReference type="Proteomes" id="UP000054359">
    <property type="component" value="Unassembled WGS sequence"/>
</dbReference>
<gene>
    <name evidence="2" type="ORF">X975_15712</name>
</gene>
<evidence type="ECO:0000256" key="1">
    <source>
        <dbReference type="SAM" id="MobiDB-lite"/>
    </source>
</evidence>
<dbReference type="PANTHER" id="PTHR22619:SF0">
    <property type="entry name" value="ZINC FINGER SWIM DOMAIN-CONTAINING PROTEIN 6-LIKE PROTEIN"/>
    <property type="match status" value="1"/>
</dbReference>